<evidence type="ECO:0000313" key="9">
    <source>
        <dbReference type="Proteomes" id="UP001597497"/>
    </source>
</evidence>
<dbReference type="InterPro" id="IPR053150">
    <property type="entry name" value="Teicoplanin_resist-assoc"/>
</dbReference>
<feature type="transmembrane region" description="Helical" evidence="5">
    <location>
        <begin position="287"/>
        <end position="307"/>
    </location>
</feature>
<keyword evidence="2 5" id="KW-0812">Transmembrane</keyword>
<dbReference type="PANTHER" id="PTHR36834:SF1">
    <property type="entry name" value="INTEGRAL MEMBRANE PROTEIN"/>
    <property type="match status" value="1"/>
</dbReference>
<sequence length="361" mass="41907">MVYLIPIQYALMVFPFAAFLFSLPFLFYQYYTYGYINRIRAFVLYALVLYVLTAYFLVILPLPDTRDTCSTLSTDRLLLQTDMFHFISVISPHFEGSPTDPATYLRLVTEPTFLQVFFNICLLVPFGMLLRYYFRRKWLRTAAFSFVLSLFFELSQLSGLYGIYHCPYRLFDVDDLLMNTLGGVLGYWLAPVLTRFLPDTRTLDEDVDLDTYPVGFVRRFLAFLIDAVVLSMPSAALLYMQQAPLILLLFALYFIVLNYGTNGSTVGKRWLRIQLHGPEAHLSWKGLCIRYGLIFGVWGGSHVPLLIYDLADWPVPFTILYLSILFLMNVVVVIDLLSRIYRPKKRMLYEKLSGTSYRIRS</sequence>
<feature type="transmembrane region" description="Helical" evidence="5">
    <location>
        <begin position="219"/>
        <end position="239"/>
    </location>
</feature>
<dbReference type="Pfam" id="PF06271">
    <property type="entry name" value="RDD"/>
    <property type="match status" value="1"/>
</dbReference>
<dbReference type="Proteomes" id="UP001597497">
    <property type="component" value="Unassembled WGS sequence"/>
</dbReference>
<dbReference type="PIRSF" id="PIRSF031578">
    <property type="entry name" value="Uncharacterised_Vanz_RDD-cont"/>
    <property type="match status" value="1"/>
</dbReference>
<dbReference type="InterPro" id="IPR010432">
    <property type="entry name" value="RDD"/>
</dbReference>
<evidence type="ECO:0000313" key="8">
    <source>
        <dbReference type="EMBL" id="MFD2673496.1"/>
    </source>
</evidence>
<dbReference type="PANTHER" id="PTHR36834">
    <property type="entry name" value="MEMBRANE PROTEIN-RELATED"/>
    <property type="match status" value="1"/>
</dbReference>
<dbReference type="RefSeq" id="WP_379931081.1">
    <property type="nucleotide sequence ID" value="NZ_JBHUMM010000044.1"/>
</dbReference>
<keyword evidence="4 5" id="KW-0472">Membrane</keyword>
<feature type="transmembrane region" description="Helical" evidence="5">
    <location>
        <begin position="245"/>
        <end position="266"/>
    </location>
</feature>
<feature type="transmembrane region" description="Helical" evidence="5">
    <location>
        <begin position="141"/>
        <end position="164"/>
    </location>
</feature>
<keyword evidence="3 5" id="KW-1133">Transmembrane helix</keyword>
<dbReference type="InterPro" id="IPR021192">
    <property type="entry name" value="UCP031578_Vanz/RDD"/>
</dbReference>
<evidence type="ECO:0000256" key="3">
    <source>
        <dbReference type="ARBA" id="ARBA00022989"/>
    </source>
</evidence>
<dbReference type="InterPro" id="IPR006976">
    <property type="entry name" value="VanZ-like"/>
</dbReference>
<evidence type="ECO:0000259" key="7">
    <source>
        <dbReference type="Pfam" id="PF06271"/>
    </source>
</evidence>
<feature type="transmembrane region" description="Helical" evidence="5">
    <location>
        <begin position="176"/>
        <end position="198"/>
    </location>
</feature>
<keyword evidence="9" id="KW-1185">Reference proteome</keyword>
<feature type="domain" description="VanZ-like" evidence="6">
    <location>
        <begin position="48"/>
        <end position="193"/>
    </location>
</feature>
<evidence type="ECO:0000256" key="4">
    <source>
        <dbReference type="ARBA" id="ARBA00023136"/>
    </source>
</evidence>
<organism evidence="8 9">
    <name type="scientific">Marinicrinis sediminis</name>
    <dbReference type="NCBI Taxonomy" id="1652465"/>
    <lineage>
        <taxon>Bacteria</taxon>
        <taxon>Bacillati</taxon>
        <taxon>Bacillota</taxon>
        <taxon>Bacilli</taxon>
        <taxon>Bacillales</taxon>
        <taxon>Paenibacillaceae</taxon>
    </lineage>
</organism>
<gene>
    <name evidence="8" type="ORF">ACFSUC_18260</name>
</gene>
<comment type="caution">
    <text evidence="8">The sequence shown here is derived from an EMBL/GenBank/DDBJ whole genome shotgun (WGS) entry which is preliminary data.</text>
</comment>
<evidence type="ECO:0000256" key="1">
    <source>
        <dbReference type="ARBA" id="ARBA00004141"/>
    </source>
</evidence>
<name>A0ABW5RFK6_9BACL</name>
<feature type="transmembrane region" description="Helical" evidence="5">
    <location>
        <begin position="42"/>
        <end position="62"/>
    </location>
</feature>
<feature type="domain" description="RDD" evidence="7">
    <location>
        <begin position="214"/>
        <end position="349"/>
    </location>
</feature>
<reference evidence="9" key="1">
    <citation type="journal article" date="2019" name="Int. J. Syst. Evol. Microbiol.">
        <title>The Global Catalogue of Microorganisms (GCM) 10K type strain sequencing project: providing services to taxonomists for standard genome sequencing and annotation.</title>
        <authorList>
            <consortium name="The Broad Institute Genomics Platform"/>
            <consortium name="The Broad Institute Genome Sequencing Center for Infectious Disease"/>
            <person name="Wu L."/>
            <person name="Ma J."/>
        </authorList>
    </citation>
    <scope>NUCLEOTIDE SEQUENCE [LARGE SCALE GENOMIC DNA]</scope>
    <source>
        <strain evidence="9">KCTC 33676</strain>
    </source>
</reference>
<dbReference type="EMBL" id="JBHUMM010000044">
    <property type="protein sequence ID" value="MFD2673496.1"/>
    <property type="molecule type" value="Genomic_DNA"/>
</dbReference>
<feature type="transmembrane region" description="Helical" evidence="5">
    <location>
        <begin position="6"/>
        <end position="30"/>
    </location>
</feature>
<feature type="transmembrane region" description="Helical" evidence="5">
    <location>
        <begin position="319"/>
        <end position="337"/>
    </location>
</feature>
<evidence type="ECO:0000256" key="2">
    <source>
        <dbReference type="ARBA" id="ARBA00022692"/>
    </source>
</evidence>
<accession>A0ABW5RFK6</accession>
<feature type="transmembrane region" description="Helical" evidence="5">
    <location>
        <begin position="113"/>
        <end position="134"/>
    </location>
</feature>
<evidence type="ECO:0000259" key="6">
    <source>
        <dbReference type="Pfam" id="PF04892"/>
    </source>
</evidence>
<comment type="subcellular location">
    <subcellularLocation>
        <location evidence="1">Membrane</location>
        <topology evidence="1">Multi-pass membrane protein</topology>
    </subcellularLocation>
</comment>
<dbReference type="Pfam" id="PF04892">
    <property type="entry name" value="VanZ"/>
    <property type="match status" value="1"/>
</dbReference>
<evidence type="ECO:0000256" key="5">
    <source>
        <dbReference type="SAM" id="Phobius"/>
    </source>
</evidence>
<protein>
    <submittedName>
        <fullName evidence="8">VanZ family protein</fullName>
    </submittedName>
</protein>
<proteinExistence type="predicted"/>